<evidence type="ECO:0000313" key="1">
    <source>
        <dbReference type="EMBL" id="SDW92664.1"/>
    </source>
</evidence>
<gene>
    <name evidence="1" type="ORF">SAMN05421782_10868</name>
</gene>
<organism evidence="1 2">
    <name type="scientific">Listeria ivanovii</name>
    <dbReference type="NCBI Taxonomy" id="1638"/>
    <lineage>
        <taxon>Bacteria</taxon>
        <taxon>Bacillati</taxon>
        <taxon>Bacillota</taxon>
        <taxon>Bacilli</taxon>
        <taxon>Bacillales</taxon>
        <taxon>Listeriaceae</taxon>
        <taxon>Listeria</taxon>
    </lineage>
</organism>
<name>A0AAX2DQL5_LISIV</name>
<reference evidence="1 2" key="1">
    <citation type="submission" date="2016-10" db="EMBL/GenBank/DDBJ databases">
        <authorList>
            <person name="Varghese N."/>
            <person name="Submissions S."/>
        </authorList>
    </citation>
    <scope>NUCLEOTIDE SEQUENCE [LARGE SCALE GENOMIC DNA]</scope>
    <source>
        <strain evidence="1 2">ATCC 49954</strain>
    </source>
</reference>
<dbReference type="Proteomes" id="UP000183610">
    <property type="component" value="Unassembled WGS sequence"/>
</dbReference>
<sequence length="184" mass="20975">MNKKLLGIIILGVMLLLVGCGKEVVDSKFTGKWKLESSGIGMSDGASYKETDESDEISLDLDIDMEGNVKELYIDDTVATTNSYKLKQTGDDEYQYDGPIVSKRVYSYETESEKEKVQSDLAALKAKDNIKITKSEQKGDEYRIELKDEEDNFVLSFEIQNKKLIFKKVDKKENVLIKQTYKKQ</sequence>
<dbReference type="AlphaFoldDB" id="A0AAX2DQL5"/>
<dbReference type="RefSeq" id="WP_074673942.1">
    <property type="nucleotide sequence ID" value="NZ_FNMX01000008.1"/>
</dbReference>
<accession>A0AAX2DQL5</accession>
<comment type="caution">
    <text evidence="1">The sequence shown here is derived from an EMBL/GenBank/DDBJ whole genome shotgun (WGS) entry which is preliminary data.</text>
</comment>
<evidence type="ECO:0000313" key="2">
    <source>
        <dbReference type="Proteomes" id="UP000183610"/>
    </source>
</evidence>
<protein>
    <recommendedName>
        <fullName evidence="3">Lipoprotein</fullName>
    </recommendedName>
</protein>
<evidence type="ECO:0008006" key="3">
    <source>
        <dbReference type="Google" id="ProtNLM"/>
    </source>
</evidence>
<proteinExistence type="predicted"/>
<dbReference type="EMBL" id="FNMX01000008">
    <property type="protein sequence ID" value="SDW92664.1"/>
    <property type="molecule type" value="Genomic_DNA"/>
</dbReference>
<dbReference type="PROSITE" id="PS51257">
    <property type="entry name" value="PROKAR_LIPOPROTEIN"/>
    <property type="match status" value="1"/>
</dbReference>